<accession>A0ABS4XQW6</accession>
<dbReference type="Proteomes" id="UP001195422">
    <property type="component" value="Unassembled WGS sequence"/>
</dbReference>
<protein>
    <recommendedName>
        <fullName evidence="4">Terminase small subunit</fullName>
    </recommendedName>
</protein>
<feature type="region of interest" description="Disordered" evidence="1">
    <location>
        <begin position="106"/>
        <end position="146"/>
    </location>
</feature>
<feature type="compositionally biased region" description="Basic residues" evidence="1">
    <location>
        <begin position="135"/>
        <end position="146"/>
    </location>
</feature>
<dbReference type="RefSeq" id="WP_188947661.1">
    <property type="nucleotide sequence ID" value="NZ_BMPH01000003.1"/>
</dbReference>
<evidence type="ECO:0000256" key="1">
    <source>
        <dbReference type="SAM" id="MobiDB-lite"/>
    </source>
</evidence>
<comment type="caution">
    <text evidence="2">The sequence shown here is derived from an EMBL/GenBank/DDBJ whole genome shotgun (WGS) entry which is preliminary data.</text>
</comment>
<dbReference type="EMBL" id="JAGIOJ010000001">
    <property type="protein sequence ID" value="MBP2398896.1"/>
    <property type="molecule type" value="Genomic_DNA"/>
</dbReference>
<keyword evidence="3" id="KW-1185">Reference proteome</keyword>
<evidence type="ECO:0008006" key="4">
    <source>
        <dbReference type="Google" id="ProtNLM"/>
    </source>
</evidence>
<reference evidence="2 3" key="1">
    <citation type="submission" date="2021-03" db="EMBL/GenBank/DDBJ databases">
        <title>Sequencing the genomes of 1000 actinobacteria strains.</title>
        <authorList>
            <person name="Klenk H.-P."/>
        </authorList>
    </citation>
    <scope>NUCLEOTIDE SEQUENCE [LARGE SCALE GENOMIC DNA]</scope>
    <source>
        <strain evidence="2 3">DSM 20168</strain>
    </source>
</reference>
<proteinExistence type="predicted"/>
<gene>
    <name evidence="2" type="ORF">JOF39_001977</name>
</gene>
<organism evidence="2 3">
    <name type="scientific">Glutamicibacter protophormiae</name>
    <name type="common">Brevibacterium protophormiae</name>
    <dbReference type="NCBI Taxonomy" id="37930"/>
    <lineage>
        <taxon>Bacteria</taxon>
        <taxon>Bacillati</taxon>
        <taxon>Actinomycetota</taxon>
        <taxon>Actinomycetes</taxon>
        <taxon>Micrococcales</taxon>
        <taxon>Micrococcaceae</taxon>
        <taxon>Glutamicibacter</taxon>
    </lineage>
</organism>
<sequence length="146" mass="16158">MNHEPAGLGERGARVFRSLTKDETSPMILETAIEAARAADRLDDLDRAIQGEGVLDLMRAALEDNGVYGGEHKITIKLQFSGVLMEGRQQQDNFRKLIAEVARLKTLGKPKTEGATPAPEAPKVDNSTENELDKRRKARERARKHG</sequence>
<evidence type="ECO:0000313" key="2">
    <source>
        <dbReference type="EMBL" id="MBP2398896.1"/>
    </source>
</evidence>
<evidence type="ECO:0000313" key="3">
    <source>
        <dbReference type="Proteomes" id="UP001195422"/>
    </source>
</evidence>
<name>A0ABS4XQW6_GLUPR</name>